<accession>A0A9P7A7N8</accession>
<gene>
    <name evidence="2" type="ORF">EV702DRAFT_246498</name>
</gene>
<feature type="compositionally biased region" description="Basic residues" evidence="1">
    <location>
        <begin position="19"/>
        <end position="39"/>
    </location>
</feature>
<dbReference type="PANTHER" id="PTHR10947:SF0">
    <property type="entry name" value="PHENYLALANINE--TRNA LIGASE BETA SUBUNIT"/>
    <property type="match status" value="1"/>
</dbReference>
<feature type="region of interest" description="Disordered" evidence="1">
    <location>
        <begin position="19"/>
        <end position="47"/>
    </location>
</feature>
<dbReference type="AlphaFoldDB" id="A0A9P7A7N8"/>
<dbReference type="EMBL" id="JABBWD010000002">
    <property type="protein sequence ID" value="KAG1783192.1"/>
    <property type="molecule type" value="Genomic_DNA"/>
</dbReference>
<dbReference type="Proteomes" id="UP000714275">
    <property type="component" value="Unassembled WGS sequence"/>
</dbReference>
<keyword evidence="3" id="KW-1185">Reference proteome</keyword>
<dbReference type="GO" id="GO:0006432">
    <property type="term" value="P:phenylalanyl-tRNA aminoacylation"/>
    <property type="evidence" value="ECO:0007669"/>
    <property type="project" value="InterPro"/>
</dbReference>
<reference evidence="2" key="1">
    <citation type="journal article" date="2020" name="New Phytol.">
        <title>Comparative genomics reveals dynamic genome evolution in host specialist ectomycorrhizal fungi.</title>
        <authorList>
            <person name="Lofgren L.A."/>
            <person name="Nguyen N.H."/>
            <person name="Vilgalys R."/>
            <person name="Ruytinx J."/>
            <person name="Liao H.L."/>
            <person name="Branco S."/>
            <person name="Kuo A."/>
            <person name="LaButti K."/>
            <person name="Lipzen A."/>
            <person name="Andreopoulos W."/>
            <person name="Pangilinan J."/>
            <person name="Riley R."/>
            <person name="Hundley H."/>
            <person name="Na H."/>
            <person name="Barry K."/>
            <person name="Grigoriev I.V."/>
            <person name="Stajich J.E."/>
            <person name="Kennedy P.G."/>
        </authorList>
    </citation>
    <scope>NUCLEOTIDE SEQUENCE</scope>
    <source>
        <strain evidence="2">DOB743</strain>
    </source>
</reference>
<dbReference type="InterPro" id="IPR045060">
    <property type="entry name" value="Phe-tRNA-ligase_IIc_bsu"/>
</dbReference>
<evidence type="ECO:0000313" key="3">
    <source>
        <dbReference type="Proteomes" id="UP000714275"/>
    </source>
</evidence>
<evidence type="ECO:0000256" key="1">
    <source>
        <dbReference type="SAM" id="MobiDB-lite"/>
    </source>
</evidence>
<dbReference type="InterPro" id="IPR020825">
    <property type="entry name" value="Phe-tRNA_synthase-like_B3/B4"/>
</dbReference>
<evidence type="ECO:0000313" key="2">
    <source>
        <dbReference type="EMBL" id="KAG1783192.1"/>
    </source>
</evidence>
<name>A0A9P7A7N8_9AGAM</name>
<protein>
    <submittedName>
        <fullName evidence="2">Uncharacterized protein</fullName>
    </submittedName>
</protein>
<proteinExistence type="predicted"/>
<dbReference type="GO" id="GO:0004826">
    <property type="term" value="F:phenylalanine-tRNA ligase activity"/>
    <property type="evidence" value="ECO:0007669"/>
    <property type="project" value="InterPro"/>
</dbReference>
<dbReference type="PANTHER" id="PTHR10947">
    <property type="entry name" value="PHENYLALANYL-TRNA SYNTHETASE BETA CHAIN AND LEUCINE-RICH REPEAT-CONTAINING PROTEIN 47"/>
    <property type="match status" value="1"/>
</dbReference>
<comment type="caution">
    <text evidence="2">The sequence shown here is derived from an EMBL/GenBank/DDBJ whole genome shotgun (WGS) entry which is preliminary data.</text>
</comment>
<dbReference type="OrthoDB" id="1698572at2759"/>
<sequence length="166" mass="18816">MCSTAQHQIYAHGLRILRRPPRQTTPKHRAQAKPRRHRNTGLDTLTPPFRYEARTPTDIAFAPLGRATVHTAAELMEIYESDKHLSRYLPIIRDSNVYPIIYDAEDHILSMPTQVISCRRPRIIDTTATDDAKLQIVINMVASMFSEYCAEQFTCVSLGLGFDSGS</sequence>
<organism evidence="2 3">
    <name type="scientific">Suillus placidus</name>
    <dbReference type="NCBI Taxonomy" id="48579"/>
    <lineage>
        <taxon>Eukaryota</taxon>
        <taxon>Fungi</taxon>
        <taxon>Dikarya</taxon>
        <taxon>Basidiomycota</taxon>
        <taxon>Agaricomycotina</taxon>
        <taxon>Agaricomycetes</taxon>
        <taxon>Agaricomycetidae</taxon>
        <taxon>Boletales</taxon>
        <taxon>Suillineae</taxon>
        <taxon>Suillaceae</taxon>
        <taxon>Suillus</taxon>
    </lineage>
</organism>
<dbReference type="Gene3D" id="3.50.40.10">
    <property type="entry name" value="Phenylalanyl-trna Synthetase, Chain B, domain 3"/>
    <property type="match status" value="1"/>
</dbReference>
<dbReference type="GO" id="GO:0009328">
    <property type="term" value="C:phenylalanine-tRNA ligase complex"/>
    <property type="evidence" value="ECO:0007669"/>
    <property type="project" value="TreeGrafter"/>
</dbReference>